<name>A0AAD4DC39_9FUNG</name>
<proteinExistence type="predicted"/>
<evidence type="ECO:0000256" key="1">
    <source>
        <dbReference type="SAM" id="Coils"/>
    </source>
</evidence>
<evidence type="ECO:0000313" key="4">
    <source>
        <dbReference type="EMBL" id="KAG0274067.1"/>
    </source>
</evidence>
<dbReference type="CDD" id="cd12087">
    <property type="entry name" value="TM_EGFR-like"/>
    <property type="match status" value="1"/>
</dbReference>
<dbReference type="Gene3D" id="2.120.10.80">
    <property type="entry name" value="Kelch-type beta propeller"/>
    <property type="match status" value="1"/>
</dbReference>
<keyword evidence="1" id="KW-0175">Coiled coil</keyword>
<feature type="coiled-coil region" evidence="1">
    <location>
        <begin position="399"/>
        <end position="426"/>
    </location>
</feature>
<dbReference type="SUPFAM" id="SSF117281">
    <property type="entry name" value="Kelch motif"/>
    <property type="match status" value="1"/>
</dbReference>
<keyword evidence="3" id="KW-1133">Transmembrane helix</keyword>
<dbReference type="InterPro" id="IPR015915">
    <property type="entry name" value="Kelch-typ_b-propeller"/>
</dbReference>
<accession>A0AAD4DC39</accession>
<evidence type="ECO:0000256" key="2">
    <source>
        <dbReference type="SAM" id="MobiDB-lite"/>
    </source>
</evidence>
<protein>
    <submittedName>
        <fullName evidence="4">Uncharacterized protein</fullName>
    </submittedName>
</protein>
<dbReference type="AlphaFoldDB" id="A0AAD4DC39"/>
<sequence>MKSLQLVTRPLSPTRFLANTLIILFILSTNYHHQYTVSAQTSFTPTSATGSAFARTQTKLYILGGDTSDFGLATRITNQFISLDLNVSWNVTAPAWQKLPDSPFYQSIFPAAFSSDDQTMYVFHIDGTNSPSQYSVTKGKWSVSQIAFQNMAWQGLNVVTDPRTGLMYIPGGYNNVSMSLSSPTLRVMEVFDPITLSINQTKLPVQNQVFPVRWYYQNVWSSKMNATLYFGGNNRVGDPPVALGPANVVTAFAPDTPLWFTLYTPPASYATLKPPPKITRTIPPWGTATSSGSGGTVTGTGVPNTNPNNPSPTPAPVPVGLIAGGVVGGLVLAGAVAGIFFIRYRRNQWRGRGFFVKPSRDDSDELQSLATGAASLSAGGSNRRRRDSLGKDPMESNEEYELERTLMDIEEQKRELEMRQQLLVLQHRAENPDPQSAGTKFNTFATDAVYIWDIIFCEIELDLINDLSSSNNYRASACGFTNLFNTNDISTTILIHLAIVHR</sequence>
<dbReference type="Proteomes" id="UP001194580">
    <property type="component" value="Unassembled WGS sequence"/>
</dbReference>
<gene>
    <name evidence="4" type="ORF">BGZ95_010135</name>
</gene>
<feature type="compositionally biased region" description="Low complexity" evidence="2">
    <location>
        <begin position="372"/>
        <end position="381"/>
    </location>
</feature>
<keyword evidence="3" id="KW-0812">Transmembrane</keyword>
<reference evidence="4" key="1">
    <citation type="journal article" date="2020" name="Fungal Divers.">
        <title>Resolving the Mortierellaceae phylogeny through synthesis of multi-gene phylogenetics and phylogenomics.</title>
        <authorList>
            <person name="Vandepol N."/>
            <person name="Liber J."/>
            <person name="Desiro A."/>
            <person name="Na H."/>
            <person name="Kennedy M."/>
            <person name="Barry K."/>
            <person name="Grigoriev I.V."/>
            <person name="Miller A.N."/>
            <person name="O'Donnell K."/>
            <person name="Stajich J.E."/>
            <person name="Bonito G."/>
        </authorList>
    </citation>
    <scope>NUCLEOTIDE SEQUENCE</scope>
    <source>
        <strain evidence="4">NRRL 28262</strain>
    </source>
</reference>
<comment type="caution">
    <text evidence="4">The sequence shown here is derived from an EMBL/GenBank/DDBJ whole genome shotgun (WGS) entry which is preliminary data.</text>
</comment>
<dbReference type="EMBL" id="JAAAIL010000656">
    <property type="protein sequence ID" value="KAG0274067.1"/>
    <property type="molecule type" value="Genomic_DNA"/>
</dbReference>
<feature type="transmembrane region" description="Helical" evidence="3">
    <location>
        <begin position="319"/>
        <end position="342"/>
    </location>
</feature>
<keyword evidence="3" id="KW-0472">Membrane</keyword>
<feature type="compositionally biased region" description="Low complexity" evidence="2">
    <location>
        <begin position="299"/>
        <end position="308"/>
    </location>
</feature>
<evidence type="ECO:0000256" key="3">
    <source>
        <dbReference type="SAM" id="Phobius"/>
    </source>
</evidence>
<evidence type="ECO:0000313" key="5">
    <source>
        <dbReference type="Proteomes" id="UP001194580"/>
    </source>
</evidence>
<feature type="region of interest" description="Disordered" evidence="2">
    <location>
        <begin position="285"/>
        <end position="312"/>
    </location>
</feature>
<keyword evidence="5" id="KW-1185">Reference proteome</keyword>
<feature type="region of interest" description="Disordered" evidence="2">
    <location>
        <begin position="372"/>
        <end position="399"/>
    </location>
</feature>
<organism evidence="4 5">
    <name type="scientific">Linnemannia exigua</name>
    <dbReference type="NCBI Taxonomy" id="604196"/>
    <lineage>
        <taxon>Eukaryota</taxon>
        <taxon>Fungi</taxon>
        <taxon>Fungi incertae sedis</taxon>
        <taxon>Mucoromycota</taxon>
        <taxon>Mortierellomycotina</taxon>
        <taxon>Mortierellomycetes</taxon>
        <taxon>Mortierellales</taxon>
        <taxon>Mortierellaceae</taxon>
        <taxon>Linnemannia</taxon>
    </lineage>
</organism>